<name>A0A6B0XXS0_9RHOB</name>
<feature type="transmembrane region" description="Helical" evidence="5">
    <location>
        <begin position="63"/>
        <end position="81"/>
    </location>
</feature>
<keyword evidence="2 5" id="KW-0812">Transmembrane</keyword>
<evidence type="ECO:0000313" key="7">
    <source>
        <dbReference type="EMBL" id="MXY32603.1"/>
    </source>
</evidence>
<feature type="domain" description="NnrU" evidence="6">
    <location>
        <begin position="4"/>
        <end position="177"/>
    </location>
</feature>
<gene>
    <name evidence="7" type="ORF">F4Y60_00615</name>
</gene>
<evidence type="ECO:0000256" key="1">
    <source>
        <dbReference type="ARBA" id="ARBA00004141"/>
    </source>
</evidence>
<dbReference type="Pfam" id="PF07298">
    <property type="entry name" value="NnrU"/>
    <property type="match status" value="1"/>
</dbReference>
<keyword evidence="3 5" id="KW-1133">Transmembrane helix</keyword>
<comment type="subcellular location">
    <subcellularLocation>
        <location evidence="1">Membrane</location>
        <topology evidence="1">Multi-pass membrane protein</topology>
    </subcellularLocation>
</comment>
<protein>
    <recommendedName>
        <fullName evidence="6">NnrU domain-containing protein</fullName>
    </recommendedName>
</protein>
<dbReference type="AlphaFoldDB" id="A0A6B0XXS0"/>
<reference evidence="7" key="1">
    <citation type="submission" date="2019-09" db="EMBL/GenBank/DDBJ databases">
        <title>Characterisation of the sponge microbiome using genome-centric metagenomics.</title>
        <authorList>
            <person name="Engelberts J.P."/>
            <person name="Robbins S.J."/>
            <person name="De Goeij J.M."/>
            <person name="Aranda M."/>
            <person name="Bell S.C."/>
            <person name="Webster N.S."/>
        </authorList>
    </citation>
    <scope>NUCLEOTIDE SEQUENCE</scope>
    <source>
        <strain evidence="7">SB0664_bin_43</strain>
    </source>
</reference>
<keyword evidence="4 5" id="KW-0472">Membrane</keyword>
<evidence type="ECO:0000256" key="4">
    <source>
        <dbReference type="ARBA" id="ARBA00023136"/>
    </source>
</evidence>
<proteinExistence type="predicted"/>
<accession>A0A6B0XXS0</accession>
<dbReference type="GO" id="GO:0016020">
    <property type="term" value="C:membrane"/>
    <property type="evidence" value="ECO:0007669"/>
    <property type="project" value="UniProtKB-SubCell"/>
</dbReference>
<evidence type="ECO:0000256" key="3">
    <source>
        <dbReference type="ARBA" id="ARBA00022989"/>
    </source>
</evidence>
<sequence length="181" mass="19383">MIWLVAGLAIWWAAHLFKRIAPERRERLGKPGKGLVATALFVAVALMVVGYRKAESVVYWDPGAALVGINNLVVLAAFYLFAASGLGTGVTRIIRHPQLVGFALWAFAHIIVNGDLPSLVLFGGLLIWALTEIAVINRAVPEWSAPEPVPARKEVMAAAGAVAVFAAAAIVHGWLGYHPFV</sequence>
<evidence type="ECO:0000256" key="2">
    <source>
        <dbReference type="ARBA" id="ARBA00022692"/>
    </source>
</evidence>
<feature type="transmembrane region" description="Helical" evidence="5">
    <location>
        <begin position="34"/>
        <end position="51"/>
    </location>
</feature>
<evidence type="ECO:0000259" key="6">
    <source>
        <dbReference type="Pfam" id="PF07298"/>
    </source>
</evidence>
<evidence type="ECO:0000256" key="5">
    <source>
        <dbReference type="SAM" id="Phobius"/>
    </source>
</evidence>
<dbReference type="InterPro" id="IPR009915">
    <property type="entry name" value="NnrU_dom"/>
</dbReference>
<comment type="caution">
    <text evidence="7">The sequence shown here is derived from an EMBL/GenBank/DDBJ whole genome shotgun (WGS) entry which is preliminary data.</text>
</comment>
<dbReference type="EMBL" id="VXRY01000025">
    <property type="protein sequence ID" value="MXY32603.1"/>
    <property type="molecule type" value="Genomic_DNA"/>
</dbReference>
<organism evidence="7">
    <name type="scientific">Boseongicola sp. SB0664_bin_43</name>
    <dbReference type="NCBI Taxonomy" id="2604844"/>
    <lineage>
        <taxon>Bacteria</taxon>
        <taxon>Pseudomonadati</taxon>
        <taxon>Pseudomonadota</taxon>
        <taxon>Alphaproteobacteria</taxon>
        <taxon>Rhodobacterales</taxon>
        <taxon>Paracoccaceae</taxon>
        <taxon>Boseongicola</taxon>
    </lineage>
</organism>
<feature type="transmembrane region" description="Helical" evidence="5">
    <location>
        <begin position="156"/>
        <end position="177"/>
    </location>
</feature>
<feature type="transmembrane region" description="Helical" evidence="5">
    <location>
        <begin position="119"/>
        <end position="136"/>
    </location>
</feature>